<accession>A0ABQ0G5I0</accession>
<dbReference type="Pfam" id="PF06276">
    <property type="entry name" value="FhuF"/>
    <property type="match status" value="1"/>
</dbReference>
<dbReference type="GeneID" id="98173980"/>
<dbReference type="PANTHER" id="PTHR34384">
    <property type="entry name" value="L-2,3-DIAMINOPROPANOATE--CITRATE LIGASE"/>
    <property type="match status" value="1"/>
</dbReference>
<sequence>MVVTCSLKLAQEAGMETTSRLVAALVNEGLVDVTAEHLENTNNVSNLILRQPKSQGSSSVRIKISLRRGTSYMLLPPTEPEEHTVIMPGLDPADVVGPVVIEDLTASNAPRRLEHRPGKVFDVVAPWICTDQNMAVQLRGELENSADNQEKWFKYERSKAPPKLGSPLIEWEQYCIRGHPSHPMHRSFYANPPMNHSIDDIEDFLMARVIMISVPRNRVHLDGPFEESIAPLLQRLKISTTAIPADRVLLPCFAAQLPAIHQYFGTDAVPVGSSELCGMRQASMRTISIPDFPFHVKMALSFTITSARRTMTPWTARMCIETSQLLEAIADPELLWIAHKTAAACSAQSDYESAKHLSVMLRADPEPRARELGQCLVLPVALFEVDSHRRRVPRVLELFNLETTLEARREWFRNYARVYLHAVLPPLLSHGVCMEAHMQNLLARFDAGTRVLRGFVYRDMGGLRMHVPTLAARGVRLRSASLVPGAVTLTDDLEAVWVNAYHNLENHLGGALRALGLGWEDGAGWDVVREELTAALRASADPDGKAEEMLAFMLQPTMKRKAFLRMKIAGIYRGRVYCHLPNSLALQGKREDHALEDEHAMHDKGIGCRILSSGNKPLNRTDLANTVISS</sequence>
<evidence type="ECO:0000259" key="2">
    <source>
        <dbReference type="Pfam" id="PF06276"/>
    </source>
</evidence>
<evidence type="ECO:0000313" key="4">
    <source>
        <dbReference type="Proteomes" id="UP001628179"/>
    </source>
</evidence>
<reference evidence="3 4" key="1">
    <citation type="submission" date="2024-09" db="EMBL/GenBank/DDBJ databases">
        <title>Itraconazole resistance in Madurella fahalii resulting from another homologue of gene encoding cytochrome P450 14-alpha sterol demethylase (CYP51).</title>
        <authorList>
            <person name="Yoshioka I."/>
            <person name="Fahal A.H."/>
            <person name="Kaneko S."/>
            <person name="Yaguchi T."/>
        </authorList>
    </citation>
    <scope>NUCLEOTIDE SEQUENCE [LARGE SCALE GENOMIC DNA]</scope>
    <source>
        <strain evidence="3 4">IFM 68171</strain>
    </source>
</reference>
<dbReference type="Gene3D" id="1.10.510.40">
    <property type="match status" value="1"/>
</dbReference>
<name>A0ABQ0G5I0_9PEZI</name>
<evidence type="ECO:0000259" key="1">
    <source>
        <dbReference type="Pfam" id="PF04183"/>
    </source>
</evidence>
<dbReference type="InterPro" id="IPR022770">
    <property type="entry name" value="IucA/IucC-like_C"/>
</dbReference>
<feature type="domain" description="Aerobactin siderophore biosynthesis IucA/IucC N-terminal" evidence="1">
    <location>
        <begin position="168"/>
        <end position="383"/>
    </location>
</feature>
<protein>
    <submittedName>
        <fullName evidence="3">IucC family-domain-containing protein</fullName>
    </submittedName>
</protein>
<dbReference type="EMBL" id="BAAFSV010000002">
    <property type="protein sequence ID" value="GAB1313026.1"/>
    <property type="molecule type" value="Genomic_DNA"/>
</dbReference>
<dbReference type="PANTHER" id="PTHR34384:SF5">
    <property type="entry name" value="L-2,3-DIAMINOPROPANOATE--CITRATE LIGASE"/>
    <property type="match status" value="1"/>
</dbReference>
<keyword evidence="4" id="KW-1185">Reference proteome</keyword>
<evidence type="ECO:0000313" key="3">
    <source>
        <dbReference type="EMBL" id="GAB1313026.1"/>
    </source>
</evidence>
<proteinExistence type="predicted"/>
<feature type="domain" description="Aerobactin siderophore biosynthesis IucA/IucC-like C-terminal" evidence="2">
    <location>
        <begin position="410"/>
        <end position="570"/>
    </location>
</feature>
<dbReference type="Proteomes" id="UP001628179">
    <property type="component" value="Unassembled WGS sequence"/>
</dbReference>
<dbReference type="Pfam" id="PF04183">
    <property type="entry name" value="IucA_IucC"/>
    <property type="match status" value="1"/>
</dbReference>
<dbReference type="RefSeq" id="XP_070914758.1">
    <property type="nucleotide sequence ID" value="XM_071058657.1"/>
</dbReference>
<gene>
    <name evidence="3" type="ORF">MFIFM68171_03236</name>
</gene>
<dbReference type="InterPro" id="IPR007310">
    <property type="entry name" value="Aerobactin_biosyn_IucA/IucC_N"/>
</dbReference>
<comment type="caution">
    <text evidence="3">The sequence shown here is derived from an EMBL/GenBank/DDBJ whole genome shotgun (WGS) entry which is preliminary data.</text>
</comment>
<dbReference type="InterPro" id="IPR037455">
    <property type="entry name" value="LucA/IucC-like"/>
</dbReference>
<organism evidence="3 4">
    <name type="scientific">Madurella fahalii</name>
    <dbReference type="NCBI Taxonomy" id="1157608"/>
    <lineage>
        <taxon>Eukaryota</taxon>
        <taxon>Fungi</taxon>
        <taxon>Dikarya</taxon>
        <taxon>Ascomycota</taxon>
        <taxon>Pezizomycotina</taxon>
        <taxon>Sordariomycetes</taxon>
        <taxon>Sordariomycetidae</taxon>
        <taxon>Sordariales</taxon>
        <taxon>Sordariales incertae sedis</taxon>
        <taxon>Madurella</taxon>
    </lineage>
</organism>